<evidence type="ECO:0000313" key="2">
    <source>
        <dbReference type="Proteomes" id="UP000821845"/>
    </source>
</evidence>
<organism evidence="1 2">
    <name type="scientific">Hyalomma asiaticum</name>
    <name type="common">Tick</name>
    <dbReference type="NCBI Taxonomy" id="266040"/>
    <lineage>
        <taxon>Eukaryota</taxon>
        <taxon>Metazoa</taxon>
        <taxon>Ecdysozoa</taxon>
        <taxon>Arthropoda</taxon>
        <taxon>Chelicerata</taxon>
        <taxon>Arachnida</taxon>
        <taxon>Acari</taxon>
        <taxon>Parasitiformes</taxon>
        <taxon>Ixodida</taxon>
        <taxon>Ixodoidea</taxon>
        <taxon>Ixodidae</taxon>
        <taxon>Hyalomminae</taxon>
        <taxon>Hyalomma</taxon>
    </lineage>
</organism>
<name>A0ACB7SVA2_HYAAI</name>
<dbReference type="Proteomes" id="UP000821845">
    <property type="component" value="Chromosome 3"/>
</dbReference>
<comment type="caution">
    <text evidence="1">The sequence shown here is derived from an EMBL/GenBank/DDBJ whole genome shotgun (WGS) entry which is preliminary data.</text>
</comment>
<evidence type="ECO:0000313" key="1">
    <source>
        <dbReference type="EMBL" id="KAH6936579.1"/>
    </source>
</evidence>
<gene>
    <name evidence="1" type="ORF">HPB50_019207</name>
</gene>
<sequence>MQSKRESKVDVRFPVDVLASIWQQLKTEVVKNCFSKAGFERDINEAASEESSIPDEPSGPSVWPQVREAFRAESFSDFVTFNNCVSNNKQLTDEDLRATIEGRSELSSDDSDQESQTDVFGHIVLQASFGAARTTACPAHRTTSPSRMARPTTQMPAPVKQPLVTNEPAAPAQDKVIVSASS</sequence>
<accession>A0ACB7SVA2</accession>
<protein>
    <submittedName>
        <fullName evidence="1">Uncharacterized protein</fullName>
    </submittedName>
</protein>
<reference evidence="1" key="1">
    <citation type="submission" date="2020-05" db="EMBL/GenBank/DDBJ databases">
        <title>Large-scale comparative analyses of tick genomes elucidate their genetic diversity and vector capacities.</title>
        <authorList>
            <person name="Jia N."/>
            <person name="Wang J."/>
            <person name="Shi W."/>
            <person name="Du L."/>
            <person name="Sun Y."/>
            <person name="Zhan W."/>
            <person name="Jiang J."/>
            <person name="Wang Q."/>
            <person name="Zhang B."/>
            <person name="Ji P."/>
            <person name="Sakyi L.B."/>
            <person name="Cui X."/>
            <person name="Yuan T."/>
            <person name="Jiang B."/>
            <person name="Yang W."/>
            <person name="Lam T.T.-Y."/>
            <person name="Chang Q."/>
            <person name="Ding S."/>
            <person name="Wang X."/>
            <person name="Zhu J."/>
            <person name="Ruan X."/>
            <person name="Zhao L."/>
            <person name="Wei J."/>
            <person name="Que T."/>
            <person name="Du C."/>
            <person name="Cheng J."/>
            <person name="Dai P."/>
            <person name="Han X."/>
            <person name="Huang E."/>
            <person name="Gao Y."/>
            <person name="Liu J."/>
            <person name="Shao H."/>
            <person name="Ye R."/>
            <person name="Li L."/>
            <person name="Wei W."/>
            <person name="Wang X."/>
            <person name="Wang C."/>
            <person name="Yang T."/>
            <person name="Huo Q."/>
            <person name="Li W."/>
            <person name="Guo W."/>
            <person name="Chen H."/>
            <person name="Zhou L."/>
            <person name="Ni X."/>
            <person name="Tian J."/>
            <person name="Zhou Y."/>
            <person name="Sheng Y."/>
            <person name="Liu T."/>
            <person name="Pan Y."/>
            <person name="Xia L."/>
            <person name="Li J."/>
            <person name="Zhao F."/>
            <person name="Cao W."/>
        </authorList>
    </citation>
    <scope>NUCLEOTIDE SEQUENCE</scope>
    <source>
        <strain evidence="1">Hyas-2018</strain>
    </source>
</reference>
<keyword evidence="2" id="KW-1185">Reference proteome</keyword>
<proteinExistence type="predicted"/>
<dbReference type="EMBL" id="CM023483">
    <property type="protein sequence ID" value="KAH6936579.1"/>
    <property type="molecule type" value="Genomic_DNA"/>
</dbReference>